<dbReference type="PANTHER" id="PTHR36151">
    <property type="entry name" value="BLR2777 PROTEIN"/>
    <property type="match status" value="1"/>
</dbReference>
<dbReference type="Pfam" id="PF09995">
    <property type="entry name" value="MPAB_Lcp_cat"/>
    <property type="match status" value="1"/>
</dbReference>
<evidence type="ECO:0000259" key="1">
    <source>
        <dbReference type="Pfam" id="PF09995"/>
    </source>
</evidence>
<dbReference type="AlphaFoldDB" id="A0A3A4A860"/>
<comment type="caution">
    <text evidence="2">The sequence shown here is derived from an EMBL/GenBank/DDBJ whole genome shotgun (WGS) entry which is preliminary data.</text>
</comment>
<gene>
    <name evidence="2" type="ORF">D5H75_27880</name>
</gene>
<evidence type="ECO:0000313" key="3">
    <source>
        <dbReference type="Proteomes" id="UP000265768"/>
    </source>
</evidence>
<sequence>MMLVLGSALVEQVAHPQIGAAVGQQSVYRSDPWGRLTRSLDSLQKWVYGGEAALAEGRRLRELHKDIQGVDDQGRRYHALSAEPYAWVFLTAFDRAITMARYFDTPYDRAGQERLYAEILRLGRILRVPDRVVPQTVSEYWDYFDDMVAHTLENHPTCHDVLRTALGVQAPPFVPRSLRAAWVPVGWSSGRFNHFLMVGTLPPALRAKLGLSWTAQDERRLRRIGRVIAETVPLLPERVRYLPIAYHAREAARSRARLEIALRGR</sequence>
<accession>A0A3A4A860</accession>
<dbReference type="GO" id="GO:0016491">
    <property type="term" value="F:oxidoreductase activity"/>
    <property type="evidence" value="ECO:0007669"/>
    <property type="project" value="InterPro"/>
</dbReference>
<dbReference type="PANTHER" id="PTHR36151:SF3">
    <property type="entry name" value="ER-BOUND OXYGENASE MPAB_MPAB'_RUBBER OXYGENASE CATALYTIC DOMAIN-CONTAINING PROTEIN"/>
    <property type="match status" value="1"/>
</dbReference>
<evidence type="ECO:0000313" key="2">
    <source>
        <dbReference type="EMBL" id="RJL25226.1"/>
    </source>
</evidence>
<reference evidence="2 3" key="1">
    <citation type="submission" date="2018-09" db="EMBL/GenBank/DDBJ databases">
        <title>YIM 75507 draft genome.</title>
        <authorList>
            <person name="Tang S."/>
            <person name="Feng Y."/>
        </authorList>
    </citation>
    <scope>NUCLEOTIDE SEQUENCE [LARGE SCALE GENOMIC DNA]</scope>
    <source>
        <strain evidence="2 3">YIM 75507</strain>
    </source>
</reference>
<proteinExistence type="predicted"/>
<protein>
    <submittedName>
        <fullName evidence="2">DUF2236 domain-containing protein</fullName>
    </submittedName>
</protein>
<dbReference type="InterPro" id="IPR018713">
    <property type="entry name" value="MPAB/Lcp_cat_dom"/>
</dbReference>
<dbReference type="EMBL" id="QZEY01000013">
    <property type="protein sequence ID" value="RJL25226.1"/>
    <property type="molecule type" value="Genomic_DNA"/>
</dbReference>
<dbReference type="OrthoDB" id="3456672at2"/>
<name>A0A3A4A860_9ACTN</name>
<keyword evidence="3" id="KW-1185">Reference proteome</keyword>
<feature type="domain" description="ER-bound oxygenase mpaB/mpaB'/Rubber oxygenase catalytic" evidence="1">
    <location>
        <begin position="2"/>
        <end position="229"/>
    </location>
</feature>
<organism evidence="2 3">
    <name type="scientific">Bailinhaonella thermotolerans</name>
    <dbReference type="NCBI Taxonomy" id="1070861"/>
    <lineage>
        <taxon>Bacteria</taxon>
        <taxon>Bacillati</taxon>
        <taxon>Actinomycetota</taxon>
        <taxon>Actinomycetes</taxon>
        <taxon>Streptosporangiales</taxon>
        <taxon>Streptosporangiaceae</taxon>
        <taxon>Bailinhaonella</taxon>
    </lineage>
</organism>
<dbReference type="Proteomes" id="UP000265768">
    <property type="component" value="Unassembled WGS sequence"/>
</dbReference>